<name>A0A430FEQ0_9BIFI</name>
<gene>
    <name evidence="1" type="ORF">D2E24_1892</name>
</gene>
<accession>A0A430FEQ0</accession>
<reference evidence="1 2" key="1">
    <citation type="submission" date="2018-09" db="EMBL/GenBank/DDBJ databases">
        <title>Characterization of the phylogenetic diversity of five novel species belonging to the genus Bifidobacterium.</title>
        <authorList>
            <person name="Lugli G.A."/>
            <person name="Duranti S."/>
            <person name="Milani C."/>
        </authorList>
    </citation>
    <scope>NUCLEOTIDE SEQUENCE [LARGE SCALE GENOMIC DNA]</scope>
    <source>
        <strain evidence="1 2">2033B</strain>
    </source>
</reference>
<keyword evidence="2" id="KW-1185">Reference proteome</keyword>
<dbReference type="OrthoDB" id="9855458at2"/>
<sequence>MSKLLLGGKQVAAAYSQGRRVGLLLNNSRPLLSRNLCGYGTATDINGMTCELAPDLGLHITSASLTAGKGVVWDMGILHPGWYHIRPIGDESHEGDTYNLVYIAAINMENMSRWVYWDAGKGDNMYFRISRDMHFGLAVVGKILSTGKPLDAVLHPMIAEHQSWPTQWVPPIHINGVGGGISQ</sequence>
<comment type="caution">
    <text evidence="1">The sequence shown here is derived from an EMBL/GenBank/DDBJ whole genome shotgun (WGS) entry which is preliminary data.</text>
</comment>
<evidence type="ECO:0000313" key="2">
    <source>
        <dbReference type="Proteomes" id="UP000287470"/>
    </source>
</evidence>
<organism evidence="1 2">
    <name type="scientific">Bifidobacterium samirii</name>
    <dbReference type="NCBI Taxonomy" id="2306974"/>
    <lineage>
        <taxon>Bacteria</taxon>
        <taxon>Bacillati</taxon>
        <taxon>Actinomycetota</taxon>
        <taxon>Actinomycetes</taxon>
        <taxon>Bifidobacteriales</taxon>
        <taxon>Bifidobacteriaceae</taxon>
        <taxon>Bifidobacterium</taxon>
    </lineage>
</organism>
<dbReference type="RefSeq" id="WP_125969142.1">
    <property type="nucleotide sequence ID" value="NZ_QXGK01000028.1"/>
</dbReference>
<protein>
    <submittedName>
        <fullName evidence="1">Uncharacterized protein</fullName>
    </submittedName>
</protein>
<dbReference type="AlphaFoldDB" id="A0A430FEQ0"/>
<proteinExistence type="predicted"/>
<evidence type="ECO:0000313" key="1">
    <source>
        <dbReference type="EMBL" id="RSX51329.1"/>
    </source>
</evidence>
<dbReference type="Proteomes" id="UP000287470">
    <property type="component" value="Unassembled WGS sequence"/>
</dbReference>
<dbReference type="EMBL" id="QXGK01000028">
    <property type="protein sequence ID" value="RSX51329.1"/>
    <property type="molecule type" value="Genomic_DNA"/>
</dbReference>